<dbReference type="VEuPathDB" id="ToxoDB:EMH_0000010"/>
<sequence length="153" mass="16041">MLQKAPRKEGETAVEESAGASAPEEGGNGNNRGSASPDTAGLAEQQQQQDDDNGYLDEELRENWGGTEDEQSKPSASPTGNAGSGGFSFFSANSALFAQSRFMGGMITPTEVNPEMSAKLKAEKERKAALRAQAQGGIMDKLLGRLGSGARLF</sequence>
<evidence type="ECO:0000256" key="1">
    <source>
        <dbReference type="SAM" id="MobiDB-lite"/>
    </source>
</evidence>
<keyword evidence="3" id="KW-1185">Reference proteome</keyword>
<dbReference type="Proteomes" id="UP000030744">
    <property type="component" value="Unassembled WGS sequence"/>
</dbReference>
<proteinExistence type="predicted"/>
<name>U6JMT0_9EIME</name>
<dbReference type="GeneID" id="25375139"/>
<feature type="compositionally biased region" description="Acidic residues" evidence="1">
    <location>
        <begin position="49"/>
        <end position="60"/>
    </location>
</feature>
<reference evidence="2" key="2">
    <citation type="submission" date="2013-10" db="EMBL/GenBank/DDBJ databases">
        <authorList>
            <person name="Aslett M."/>
        </authorList>
    </citation>
    <scope>NUCLEOTIDE SEQUENCE [LARGE SCALE GENOMIC DNA]</scope>
    <source>
        <strain evidence="2">Houghton</strain>
    </source>
</reference>
<organism evidence="2 3">
    <name type="scientific">Eimeria mitis</name>
    <dbReference type="NCBI Taxonomy" id="44415"/>
    <lineage>
        <taxon>Eukaryota</taxon>
        <taxon>Sar</taxon>
        <taxon>Alveolata</taxon>
        <taxon>Apicomplexa</taxon>
        <taxon>Conoidasida</taxon>
        <taxon>Coccidia</taxon>
        <taxon>Eucoccidiorida</taxon>
        <taxon>Eimeriorina</taxon>
        <taxon>Eimeriidae</taxon>
        <taxon>Eimeria</taxon>
    </lineage>
</organism>
<feature type="compositionally biased region" description="Basic and acidic residues" evidence="1">
    <location>
        <begin position="1"/>
        <end position="11"/>
    </location>
</feature>
<feature type="region of interest" description="Disordered" evidence="1">
    <location>
        <begin position="1"/>
        <end position="85"/>
    </location>
</feature>
<gene>
    <name evidence="2" type="ORF">EMH_0000010</name>
</gene>
<accession>U6JMT0</accession>
<dbReference type="OrthoDB" id="347233at2759"/>
<dbReference type="AlphaFoldDB" id="U6JMT0"/>
<dbReference type="EMBL" id="HG678410">
    <property type="protein sequence ID" value="CDJ26840.1"/>
    <property type="molecule type" value="Genomic_DNA"/>
</dbReference>
<evidence type="ECO:0000313" key="3">
    <source>
        <dbReference type="Proteomes" id="UP000030744"/>
    </source>
</evidence>
<protein>
    <submittedName>
        <fullName evidence="2">Uncharacterized protein</fullName>
    </submittedName>
</protein>
<reference evidence="2" key="1">
    <citation type="submission" date="2013-10" db="EMBL/GenBank/DDBJ databases">
        <title>Genomic analysis of the causative agents of coccidiosis in chickens.</title>
        <authorList>
            <person name="Reid A.J."/>
            <person name="Blake D."/>
            <person name="Billington K."/>
            <person name="Browne H."/>
            <person name="Dunn M."/>
            <person name="Hung S."/>
            <person name="Kawahara F."/>
            <person name="Miranda-Saavedra D."/>
            <person name="Mourier T."/>
            <person name="Nagra H."/>
            <person name="Otto T.D."/>
            <person name="Rawlings N."/>
            <person name="Sanchez A."/>
            <person name="Sanders M."/>
            <person name="Subramaniam C."/>
            <person name="Tay Y."/>
            <person name="Dear P."/>
            <person name="Doerig C."/>
            <person name="Gruber A."/>
            <person name="Parkinson J."/>
            <person name="Shirley M."/>
            <person name="Wan K.L."/>
            <person name="Berriman M."/>
            <person name="Tomley F."/>
            <person name="Pain A."/>
        </authorList>
    </citation>
    <scope>NUCLEOTIDE SEQUENCE [LARGE SCALE GENOMIC DNA]</scope>
    <source>
        <strain evidence="2">Houghton</strain>
    </source>
</reference>
<feature type="compositionally biased region" description="Low complexity" evidence="1">
    <location>
        <begin position="15"/>
        <end position="25"/>
    </location>
</feature>
<evidence type="ECO:0000313" key="2">
    <source>
        <dbReference type="EMBL" id="CDJ26840.1"/>
    </source>
</evidence>
<dbReference type="RefSeq" id="XP_013349418.1">
    <property type="nucleotide sequence ID" value="XM_013493964.1"/>
</dbReference>